<dbReference type="Gene3D" id="1.10.10.10">
    <property type="entry name" value="Winged helix-like DNA-binding domain superfamily/Winged helix DNA-binding domain"/>
    <property type="match status" value="1"/>
</dbReference>
<dbReference type="InterPro" id="IPR036388">
    <property type="entry name" value="WH-like_DNA-bd_sf"/>
</dbReference>
<accession>A0A0F9Z3X5</accession>
<dbReference type="InterPro" id="IPR026433">
    <property type="entry name" value="MarR_EPS"/>
</dbReference>
<proteinExistence type="predicted"/>
<name>A0A0F9Z3X5_9ZZZZ</name>
<dbReference type="NCBIfam" id="TIGR04176">
    <property type="entry name" value="MarR_EPS"/>
    <property type="match status" value="1"/>
</dbReference>
<comment type="caution">
    <text evidence="2">The sequence shown here is derived from an EMBL/GenBank/DDBJ whole genome shotgun (WGS) entry which is preliminary data.</text>
</comment>
<feature type="coiled-coil region" evidence="1">
    <location>
        <begin position="73"/>
        <end position="103"/>
    </location>
</feature>
<sequence>MLTDDARYRILKTLQSRPGISQRELARELGISLGKVNYCLKALIDKGTIKAKNFSKSEHKTGYLYVLTPSGLEDKARITARFLKRKVEEYEALKLEIEEIQKELGA</sequence>
<organism evidence="2">
    <name type="scientific">marine sediment metagenome</name>
    <dbReference type="NCBI Taxonomy" id="412755"/>
    <lineage>
        <taxon>unclassified sequences</taxon>
        <taxon>metagenomes</taxon>
        <taxon>ecological metagenomes</taxon>
    </lineage>
</organism>
<dbReference type="AlphaFoldDB" id="A0A0F9Z3X5"/>
<dbReference type="InterPro" id="IPR036390">
    <property type="entry name" value="WH_DNA-bd_sf"/>
</dbReference>
<protein>
    <recommendedName>
        <fullName evidence="3">HTH marR-type domain-containing protein</fullName>
    </recommendedName>
</protein>
<dbReference type="SUPFAM" id="SSF46785">
    <property type="entry name" value="Winged helix' DNA-binding domain"/>
    <property type="match status" value="1"/>
</dbReference>
<evidence type="ECO:0000256" key="1">
    <source>
        <dbReference type="SAM" id="Coils"/>
    </source>
</evidence>
<gene>
    <name evidence="2" type="ORF">LCGC14_0013480</name>
</gene>
<evidence type="ECO:0008006" key="3">
    <source>
        <dbReference type="Google" id="ProtNLM"/>
    </source>
</evidence>
<keyword evidence="1" id="KW-0175">Coiled coil</keyword>
<dbReference type="EMBL" id="LAZR01000002">
    <property type="protein sequence ID" value="KKO11844.1"/>
    <property type="molecule type" value="Genomic_DNA"/>
</dbReference>
<dbReference type="Pfam" id="PF13412">
    <property type="entry name" value="HTH_24"/>
    <property type="match status" value="1"/>
</dbReference>
<reference evidence="2" key="1">
    <citation type="journal article" date="2015" name="Nature">
        <title>Complex archaea that bridge the gap between prokaryotes and eukaryotes.</title>
        <authorList>
            <person name="Spang A."/>
            <person name="Saw J.H."/>
            <person name="Jorgensen S.L."/>
            <person name="Zaremba-Niedzwiedzka K."/>
            <person name="Martijn J."/>
            <person name="Lind A.E."/>
            <person name="van Eijk R."/>
            <person name="Schleper C."/>
            <person name="Guy L."/>
            <person name="Ettema T.J."/>
        </authorList>
    </citation>
    <scope>NUCLEOTIDE SEQUENCE</scope>
</reference>
<evidence type="ECO:0000313" key="2">
    <source>
        <dbReference type="EMBL" id="KKO11844.1"/>
    </source>
</evidence>